<evidence type="ECO:0000256" key="7">
    <source>
        <dbReference type="ARBA" id="ARBA00023014"/>
    </source>
</evidence>
<dbReference type="GO" id="GO:0045892">
    <property type="term" value="P:negative regulation of DNA-templated transcription"/>
    <property type="evidence" value="ECO:0007669"/>
    <property type="project" value="TreeGrafter"/>
</dbReference>
<keyword evidence="11" id="KW-0804">Transcription</keyword>
<evidence type="ECO:0000256" key="1">
    <source>
        <dbReference type="ARBA" id="ARBA00001966"/>
    </source>
</evidence>
<keyword evidence="4" id="KW-0963">Cytoplasm</keyword>
<comment type="similarity">
    <text evidence="2">Belongs to the WhiB family.</text>
</comment>
<dbReference type="Pfam" id="PF02467">
    <property type="entry name" value="Whib"/>
    <property type="match status" value="1"/>
</dbReference>
<dbReference type="AlphaFoldDB" id="A0A6J5ZMZ8"/>
<organism evidence="13">
    <name type="scientific">freshwater metagenome</name>
    <dbReference type="NCBI Taxonomy" id="449393"/>
    <lineage>
        <taxon>unclassified sequences</taxon>
        <taxon>metagenomes</taxon>
        <taxon>ecological metagenomes</taxon>
    </lineage>
</organism>
<protein>
    <submittedName>
        <fullName evidence="13">Unannotated protein</fullName>
    </submittedName>
</protein>
<keyword evidence="10" id="KW-1015">Disulfide bond</keyword>
<keyword evidence="8" id="KW-0805">Transcription regulation</keyword>
<evidence type="ECO:0000256" key="8">
    <source>
        <dbReference type="ARBA" id="ARBA00023015"/>
    </source>
</evidence>
<evidence type="ECO:0000256" key="10">
    <source>
        <dbReference type="ARBA" id="ARBA00023157"/>
    </source>
</evidence>
<evidence type="ECO:0000256" key="2">
    <source>
        <dbReference type="ARBA" id="ARBA00006597"/>
    </source>
</evidence>
<evidence type="ECO:0000256" key="9">
    <source>
        <dbReference type="ARBA" id="ARBA00023125"/>
    </source>
</evidence>
<dbReference type="HAMAP" id="MF_01479">
    <property type="entry name" value="WhiB"/>
    <property type="match status" value="1"/>
</dbReference>
<evidence type="ECO:0000256" key="3">
    <source>
        <dbReference type="ARBA" id="ARBA00022485"/>
    </source>
</evidence>
<evidence type="ECO:0000256" key="6">
    <source>
        <dbReference type="ARBA" id="ARBA00023004"/>
    </source>
</evidence>
<dbReference type="EMBL" id="CAESAJ010000181">
    <property type="protein sequence ID" value="CAB4344044.1"/>
    <property type="molecule type" value="Genomic_DNA"/>
</dbReference>
<sequence>MADVTRLPGPNSDFWDWQLDAACRGMDSEVFFHPERERGSSRDNRIASAKAVCASCPVIKVCGEHALKVREPYGVWGGMSEEERENIITAATKRHTATA</sequence>
<keyword evidence="6" id="KW-0408">Iron</keyword>
<keyword evidence="5" id="KW-0479">Metal-binding</keyword>
<evidence type="ECO:0000256" key="4">
    <source>
        <dbReference type="ARBA" id="ARBA00022490"/>
    </source>
</evidence>
<dbReference type="PANTHER" id="PTHR38839:SF5">
    <property type="entry name" value="TRANSCRIPTIONAL REGULATOR WHID"/>
    <property type="match status" value="1"/>
</dbReference>
<accession>A0A6J5ZMZ8</accession>
<evidence type="ECO:0000259" key="12">
    <source>
        <dbReference type="Pfam" id="PF02467"/>
    </source>
</evidence>
<dbReference type="InterPro" id="IPR003482">
    <property type="entry name" value="Whib"/>
</dbReference>
<reference evidence="13" key="1">
    <citation type="submission" date="2020-05" db="EMBL/GenBank/DDBJ databases">
        <authorList>
            <person name="Chiriac C."/>
            <person name="Salcher M."/>
            <person name="Ghai R."/>
            <person name="Kavagutti S V."/>
        </authorList>
    </citation>
    <scope>NUCLEOTIDE SEQUENCE</scope>
</reference>
<evidence type="ECO:0000256" key="11">
    <source>
        <dbReference type="ARBA" id="ARBA00023163"/>
    </source>
</evidence>
<proteinExistence type="inferred from homology"/>
<name>A0A6J5ZMZ8_9ZZZZ</name>
<evidence type="ECO:0000313" key="13">
    <source>
        <dbReference type="EMBL" id="CAB4344044.1"/>
    </source>
</evidence>
<dbReference type="PANTHER" id="PTHR38839">
    <property type="entry name" value="TRANSCRIPTIONAL REGULATOR WHID-RELATED"/>
    <property type="match status" value="1"/>
</dbReference>
<comment type="cofactor">
    <cofactor evidence="1">
        <name>[4Fe-4S] cluster</name>
        <dbReference type="ChEBI" id="CHEBI:49883"/>
    </cofactor>
</comment>
<dbReference type="GO" id="GO:0047134">
    <property type="term" value="F:protein-disulfide reductase [NAD(P)H] activity"/>
    <property type="evidence" value="ECO:0007669"/>
    <property type="project" value="TreeGrafter"/>
</dbReference>
<dbReference type="InterPro" id="IPR034768">
    <property type="entry name" value="4FE4S_WBL"/>
</dbReference>
<keyword evidence="7" id="KW-0411">Iron-sulfur</keyword>
<keyword evidence="3" id="KW-0004">4Fe-4S</keyword>
<dbReference type="GO" id="GO:0003677">
    <property type="term" value="F:DNA binding"/>
    <property type="evidence" value="ECO:0007669"/>
    <property type="project" value="UniProtKB-KW"/>
</dbReference>
<feature type="domain" description="4Fe-4S Wbl-type" evidence="12">
    <location>
        <begin position="17"/>
        <end position="86"/>
    </location>
</feature>
<dbReference type="GO" id="GO:0046872">
    <property type="term" value="F:metal ion binding"/>
    <property type="evidence" value="ECO:0007669"/>
    <property type="project" value="UniProtKB-KW"/>
</dbReference>
<evidence type="ECO:0000256" key="5">
    <source>
        <dbReference type="ARBA" id="ARBA00022723"/>
    </source>
</evidence>
<keyword evidence="9" id="KW-0238">DNA-binding</keyword>
<gene>
    <name evidence="13" type="ORF">UFOPK3770_01248</name>
</gene>
<dbReference type="GO" id="GO:0045454">
    <property type="term" value="P:cell redox homeostasis"/>
    <property type="evidence" value="ECO:0007669"/>
    <property type="project" value="TreeGrafter"/>
</dbReference>
<dbReference type="GO" id="GO:0051539">
    <property type="term" value="F:4 iron, 4 sulfur cluster binding"/>
    <property type="evidence" value="ECO:0007669"/>
    <property type="project" value="UniProtKB-KW"/>
</dbReference>